<sequence>MSGEPKMVSVNASAATALATLNLIKSRTDVSQAIQPAGTSSIDPKTSARLSPAVSDAILKIGQLVRGSQLSDLPAEHAERLRSLGTDSATRVQKPVVNDAEFQKTVMSYVKDAWTGLDGFNEALASGKVKIQRASDVKDLGYETIQYDMFKDGSLIGGAGWDTINRSFYDAQAAAGVRQGVGSIDGLDYYVTW</sequence>
<dbReference type="AlphaFoldDB" id="A0A6M7UE70"/>
<reference evidence="1 2" key="1">
    <citation type="submission" date="2018-10" db="EMBL/GenBank/DDBJ databases">
        <authorList>
            <person name="Perry B.J."/>
            <person name="Sullivan J.T."/>
            <person name="Murphy R.J.T."/>
            <person name="Ramsay J.P."/>
            <person name="Ronson C.W."/>
        </authorList>
    </citation>
    <scope>NUCLEOTIDE SEQUENCE [LARGE SCALE GENOMIC DNA]</scope>
    <source>
        <strain evidence="1 2">NZP2014</strain>
    </source>
</reference>
<dbReference type="KEGG" id="merd:EB233_08445"/>
<keyword evidence="2" id="KW-1185">Reference proteome</keyword>
<protein>
    <submittedName>
        <fullName evidence="1">Uncharacterized protein</fullName>
    </submittedName>
</protein>
<evidence type="ECO:0000313" key="1">
    <source>
        <dbReference type="EMBL" id="QKC75564.1"/>
    </source>
</evidence>
<gene>
    <name evidence="1" type="ORF">EB233_08445</name>
</gene>
<evidence type="ECO:0000313" key="2">
    <source>
        <dbReference type="Proteomes" id="UP000503339"/>
    </source>
</evidence>
<organism evidence="1 2">
    <name type="scientific">Mesorhizobium erdmanii</name>
    <dbReference type="NCBI Taxonomy" id="1777866"/>
    <lineage>
        <taxon>Bacteria</taxon>
        <taxon>Pseudomonadati</taxon>
        <taxon>Pseudomonadota</taxon>
        <taxon>Alphaproteobacteria</taxon>
        <taxon>Hyphomicrobiales</taxon>
        <taxon>Phyllobacteriaceae</taxon>
        <taxon>Mesorhizobium</taxon>
    </lineage>
</organism>
<dbReference type="EMBL" id="CP033361">
    <property type="protein sequence ID" value="QKC75564.1"/>
    <property type="molecule type" value="Genomic_DNA"/>
</dbReference>
<proteinExistence type="predicted"/>
<accession>A0A6M7UE70</accession>
<dbReference type="Proteomes" id="UP000503339">
    <property type="component" value="Chromosome"/>
</dbReference>
<name>A0A6M7UE70_9HYPH</name>